<comment type="caution">
    <text evidence="3">The sequence shown here is derived from an EMBL/GenBank/DDBJ whole genome shotgun (WGS) entry which is preliminary data.</text>
</comment>
<dbReference type="Gene3D" id="3.40.50.12780">
    <property type="entry name" value="N-terminal domain of ligase-like"/>
    <property type="match status" value="1"/>
</dbReference>
<feature type="domain" description="AMP-dependent synthetase/ligase" evidence="1">
    <location>
        <begin position="52"/>
        <end position="423"/>
    </location>
</feature>
<evidence type="ECO:0000259" key="2">
    <source>
        <dbReference type="Pfam" id="PF13193"/>
    </source>
</evidence>
<dbReference type="Pfam" id="PF13193">
    <property type="entry name" value="AMP-binding_C"/>
    <property type="match status" value="1"/>
</dbReference>
<reference evidence="3 4" key="1">
    <citation type="submission" date="2024-09" db="EMBL/GenBank/DDBJ databases">
        <authorList>
            <person name="Zhang Z.-H."/>
        </authorList>
    </citation>
    <scope>NUCLEOTIDE SEQUENCE [LARGE SCALE GENOMIC DNA]</scope>
    <source>
        <strain evidence="3 4">HHTR114</strain>
    </source>
</reference>
<dbReference type="SUPFAM" id="SSF56801">
    <property type="entry name" value="Acetyl-CoA synthetase-like"/>
    <property type="match status" value="1"/>
</dbReference>
<evidence type="ECO:0000313" key="3">
    <source>
        <dbReference type="EMBL" id="MFC6034349.1"/>
    </source>
</evidence>
<dbReference type="PANTHER" id="PTHR43767:SF1">
    <property type="entry name" value="NONRIBOSOMAL PEPTIDE SYNTHASE PES1 (EUROFUNG)-RELATED"/>
    <property type="match status" value="1"/>
</dbReference>
<dbReference type="InterPro" id="IPR000873">
    <property type="entry name" value="AMP-dep_synth/lig_dom"/>
</dbReference>
<name>A0ABW1KRE4_9PROT</name>
<dbReference type="InterPro" id="IPR020845">
    <property type="entry name" value="AMP-binding_CS"/>
</dbReference>
<dbReference type="PANTHER" id="PTHR43767">
    <property type="entry name" value="LONG-CHAIN-FATTY-ACID--COA LIGASE"/>
    <property type="match status" value="1"/>
</dbReference>
<dbReference type="RefSeq" id="WP_379880331.1">
    <property type="nucleotide sequence ID" value="NZ_JBHPON010000001.1"/>
</dbReference>
<sequence>MADMAPLDPAKTAAAAFKLLAENPLFKVGEAEIRGNVYRVFENAPPSLAGLFAHAAATHGEKEFLIFEDERLSFAELWRRACRFAHALQDELGVKQGDKVALAMRNFPEWCVSYMAVISLGAVVVPLNAWWKDEELHYGLKDCGARIVIADARRLEYIAPCKDELGLTLVLAREGGEGADYRYEDLLKGAKSDAQPQVEIHPDDDFCIVYTSGSTGHPKGVVLTHRGAISALFSWTFIASILKELRGGVSPFGDDPGILLGIPLFHVTGSHSIFLLSYMVGRRVVMMYRWDPKEAAAIINREKLTNFVGVPSQSFELMQAVGPEGLPSLIDIGSGGAKRPADHVKKLAAKFQNGKPSSGYGLSETNALGCVISQGDYQLRPDSTGRPVPPVTDIKIMEDGEQQPVGGVGEVWIKSPANFRGYHNLPEETAKAITSDGWFRTGDLGKMDAEGYLYIVDRLKDLIIRGGENISCLEVENRVYDHGDVAEAVVFSVPDEVLGERVGLVVYPKEGMTIDAAELRNFVAEELAAFKVPERIWISPTKLPQLGTAKFDKITVKKIALQHPPALSV</sequence>
<organism evidence="3 4">
    <name type="scientific">Hyphococcus aureus</name>
    <dbReference type="NCBI Taxonomy" id="2666033"/>
    <lineage>
        <taxon>Bacteria</taxon>
        <taxon>Pseudomonadati</taxon>
        <taxon>Pseudomonadota</taxon>
        <taxon>Alphaproteobacteria</taxon>
        <taxon>Parvularculales</taxon>
        <taxon>Parvularculaceae</taxon>
        <taxon>Hyphococcus</taxon>
    </lineage>
</organism>
<dbReference type="InterPro" id="IPR050237">
    <property type="entry name" value="ATP-dep_AMP-bd_enzyme"/>
</dbReference>
<dbReference type="InterPro" id="IPR025110">
    <property type="entry name" value="AMP-bd_C"/>
</dbReference>
<dbReference type="PROSITE" id="PS00455">
    <property type="entry name" value="AMP_BINDING"/>
    <property type="match status" value="1"/>
</dbReference>
<gene>
    <name evidence="3" type="ORF">ACFMB1_02270</name>
</gene>
<evidence type="ECO:0000259" key="1">
    <source>
        <dbReference type="Pfam" id="PF00501"/>
    </source>
</evidence>
<dbReference type="EMBL" id="JBHPON010000001">
    <property type="protein sequence ID" value="MFC6034349.1"/>
    <property type="molecule type" value="Genomic_DNA"/>
</dbReference>
<feature type="domain" description="AMP-binding enzyme C-terminal" evidence="2">
    <location>
        <begin position="474"/>
        <end position="550"/>
    </location>
</feature>
<keyword evidence="4" id="KW-1185">Reference proteome</keyword>
<dbReference type="Gene3D" id="3.30.300.30">
    <property type="match status" value="1"/>
</dbReference>
<dbReference type="Pfam" id="PF00501">
    <property type="entry name" value="AMP-binding"/>
    <property type="match status" value="1"/>
</dbReference>
<dbReference type="Proteomes" id="UP001596116">
    <property type="component" value="Unassembled WGS sequence"/>
</dbReference>
<evidence type="ECO:0000313" key="4">
    <source>
        <dbReference type="Proteomes" id="UP001596116"/>
    </source>
</evidence>
<protein>
    <submittedName>
        <fullName evidence="3">Class I adenylate-forming enzyme family protein</fullName>
    </submittedName>
</protein>
<accession>A0ABW1KRE4</accession>
<proteinExistence type="predicted"/>
<dbReference type="InterPro" id="IPR045851">
    <property type="entry name" value="AMP-bd_C_sf"/>
</dbReference>
<dbReference type="InterPro" id="IPR042099">
    <property type="entry name" value="ANL_N_sf"/>
</dbReference>